<comment type="catalytic activity">
    <reaction evidence="14 15">
        <text>2,5-diamino-6-hydroxy-4-(5-phosphoribosylamino)-pyrimidine + H2O + H(+) = 5-amino-6-(5-phospho-D-ribosylamino)uracil + NH4(+)</text>
        <dbReference type="Rhea" id="RHEA:21868"/>
        <dbReference type="ChEBI" id="CHEBI:15377"/>
        <dbReference type="ChEBI" id="CHEBI:15378"/>
        <dbReference type="ChEBI" id="CHEBI:28938"/>
        <dbReference type="ChEBI" id="CHEBI:58453"/>
        <dbReference type="ChEBI" id="CHEBI:58614"/>
        <dbReference type="EC" id="3.5.4.26"/>
    </reaction>
</comment>
<comment type="similarity">
    <text evidence="5 15">In the C-terminal section; belongs to the HTP reductase family.</text>
</comment>
<keyword evidence="10 15" id="KW-0521">NADP</keyword>
<comment type="pathway">
    <text evidence="3 15">Cofactor biosynthesis; riboflavin biosynthesis; 5-amino-6-(D-ribitylamino)uracil from GTP: step 3/4.</text>
</comment>
<dbReference type="CDD" id="cd01284">
    <property type="entry name" value="Riboflavin_deaminase-reductase"/>
    <property type="match status" value="1"/>
</dbReference>
<feature type="binding site" evidence="18">
    <location>
        <position position="50"/>
    </location>
    <ligand>
        <name>Zn(2+)</name>
        <dbReference type="ChEBI" id="CHEBI:29105"/>
        <note>catalytic</note>
    </ligand>
</feature>
<evidence type="ECO:0000259" key="19">
    <source>
        <dbReference type="PROSITE" id="PS51747"/>
    </source>
</evidence>
<dbReference type="InterPro" id="IPR016192">
    <property type="entry name" value="APOBEC/CMP_deaminase_Zn-bd"/>
</dbReference>
<evidence type="ECO:0000256" key="18">
    <source>
        <dbReference type="PIRSR" id="PIRSR006769-3"/>
    </source>
</evidence>
<dbReference type="Pfam" id="PF01872">
    <property type="entry name" value="RibD_C"/>
    <property type="match status" value="1"/>
</dbReference>
<evidence type="ECO:0000256" key="4">
    <source>
        <dbReference type="ARBA" id="ARBA00005259"/>
    </source>
</evidence>
<dbReference type="GO" id="GO:0009231">
    <property type="term" value="P:riboflavin biosynthetic process"/>
    <property type="evidence" value="ECO:0007669"/>
    <property type="project" value="UniProtKB-UniPathway"/>
</dbReference>
<evidence type="ECO:0000256" key="9">
    <source>
        <dbReference type="ARBA" id="ARBA00022833"/>
    </source>
</evidence>
<dbReference type="NCBIfam" id="TIGR00227">
    <property type="entry name" value="ribD_Cterm"/>
    <property type="match status" value="1"/>
</dbReference>
<keyword evidence="8 15" id="KW-0378">Hydrolase</keyword>
<dbReference type="Gene3D" id="3.40.140.10">
    <property type="entry name" value="Cytidine Deaminase, domain 2"/>
    <property type="match status" value="1"/>
</dbReference>
<keyword evidence="12" id="KW-0511">Multifunctional enzyme</keyword>
<evidence type="ECO:0000313" key="20">
    <source>
        <dbReference type="EMBL" id="CUO00491.1"/>
    </source>
</evidence>
<dbReference type="InterPro" id="IPR002734">
    <property type="entry name" value="RibDG_C"/>
</dbReference>
<feature type="binding site" evidence="17">
    <location>
        <position position="154"/>
    </location>
    <ligand>
        <name>NADP(+)</name>
        <dbReference type="ChEBI" id="CHEBI:58349"/>
    </ligand>
</feature>
<accession>A0A174BHH0</accession>
<dbReference type="STRING" id="187979.ERS852385_01904"/>
<feature type="binding site" evidence="17">
    <location>
        <position position="200"/>
    </location>
    <ligand>
        <name>NADP(+)</name>
        <dbReference type="ChEBI" id="CHEBI:58349"/>
    </ligand>
</feature>
<reference evidence="20 21" key="1">
    <citation type="submission" date="2015-09" db="EMBL/GenBank/DDBJ databases">
        <authorList>
            <consortium name="Pathogen Informatics"/>
        </authorList>
    </citation>
    <scope>NUCLEOTIDE SEQUENCE [LARGE SCALE GENOMIC DNA]</scope>
    <source>
        <strain evidence="20 21">2789STDY5608828</strain>
    </source>
</reference>
<feature type="binding site" evidence="17">
    <location>
        <begin position="295"/>
        <end position="301"/>
    </location>
    <ligand>
        <name>NADP(+)</name>
        <dbReference type="ChEBI" id="CHEBI:58349"/>
    </ligand>
</feature>
<comment type="pathway">
    <text evidence="2 15">Cofactor biosynthesis; riboflavin biosynthesis; 5-amino-6-(D-ribitylamino)uracil from GTP: step 2/4.</text>
</comment>
<keyword evidence="11 15" id="KW-0560">Oxidoreductase</keyword>
<dbReference type="Proteomes" id="UP000095546">
    <property type="component" value="Unassembled WGS sequence"/>
</dbReference>
<feature type="active site" description="Proton donor" evidence="16">
    <location>
        <position position="52"/>
    </location>
</feature>
<dbReference type="NCBIfam" id="TIGR00326">
    <property type="entry name" value="eubact_ribD"/>
    <property type="match status" value="1"/>
</dbReference>
<evidence type="ECO:0000256" key="6">
    <source>
        <dbReference type="ARBA" id="ARBA00022619"/>
    </source>
</evidence>
<dbReference type="PIRSF" id="PIRSF006769">
    <property type="entry name" value="RibD"/>
    <property type="match status" value="1"/>
</dbReference>
<evidence type="ECO:0000256" key="5">
    <source>
        <dbReference type="ARBA" id="ARBA00007417"/>
    </source>
</evidence>
<evidence type="ECO:0000256" key="3">
    <source>
        <dbReference type="ARBA" id="ARBA00004910"/>
    </source>
</evidence>
<dbReference type="PROSITE" id="PS51747">
    <property type="entry name" value="CYT_DCMP_DEAMINASES_2"/>
    <property type="match status" value="1"/>
</dbReference>
<dbReference type="InterPro" id="IPR002125">
    <property type="entry name" value="CMP_dCMP_dom"/>
</dbReference>
<dbReference type="SUPFAM" id="SSF53597">
    <property type="entry name" value="Dihydrofolate reductase-like"/>
    <property type="match status" value="1"/>
</dbReference>
<dbReference type="EC" id="3.5.4.26" evidence="15"/>
<dbReference type="InterPro" id="IPR004794">
    <property type="entry name" value="Eubact_RibD"/>
</dbReference>
<dbReference type="AlphaFoldDB" id="A0A174BHH0"/>
<dbReference type="GO" id="GO:0008270">
    <property type="term" value="F:zinc ion binding"/>
    <property type="evidence" value="ECO:0007669"/>
    <property type="project" value="InterPro"/>
</dbReference>
<dbReference type="eggNOG" id="COG1985">
    <property type="taxonomic scope" value="Bacteria"/>
</dbReference>
<proteinExistence type="inferred from homology"/>
<dbReference type="EMBL" id="CYYU01000019">
    <property type="protein sequence ID" value="CUO00491.1"/>
    <property type="molecule type" value="Genomic_DNA"/>
</dbReference>
<evidence type="ECO:0000256" key="16">
    <source>
        <dbReference type="PIRSR" id="PIRSR006769-1"/>
    </source>
</evidence>
<comment type="similarity">
    <text evidence="4 15">In the N-terminal section; belongs to the cytidine and deoxycytidylate deaminase family.</text>
</comment>
<evidence type="ECO:0000256" key="10">
    <source>
        <dbReference type="ARBA" id="ARBA00022857"/>
    </source>
</evidence>
<evidence type="ECO:0000256" key="12">
    <source>
        <dbReference type="ARBA" id="ARBA00023268"/>
    </source>
</evidence>
<evidence type="ECO:0000256" key="2">
    <source>
        <dbReference type="ARBA" id="ARBA00004882"/>
    </source>
</evidence>
<comment type="function">
    <text evidence="1 15">Converts 2,5-diamino-6-(ribosylamino)-4(3h)-pyrimidinone 5'-phosphate into 5-amino-6-(ribosylamino)-2,4(1h,3h)-pyrimidinedione 5'-phosphate.</text>
</comment>
<feature type="binding site" evidence="17">
    <location>
        <position position="168"/>
    </location>
    <ligand>
        <name>substrate</name>
    </ligand>
</feature>
<evidence type="ECO:0000256" key="13">
    <source>
        <dbReference type="ARBA" id="ARBA00049861"/>
    </source>
</evidence>
<feature type="binding site" evidence="17">
    <location>
        <position position="184"/>
    </location>
    <ligand>
        <name>substrate</name>
    </ligand>
</feature>
<evidence type="ECO:0000313" key="21">
    <source>
        <dbReference type="Proteomes" id="UP000095546"/>
    </source>
</evidence>
<dbReference type="SUPFAM" id="SSF53927">
    <property type="entry name" value="Cytidine deaminase-like"/>
    <property type="match status" value="1"/>
</dbReference>
<feature type="binding site" evidence="17">
    <location>
        <position position="196"/>
    </location>
    <ligand>
        <name>NADP(+)</name>
        <dbReference type="ChEBI" id="CHEBI:58349"/>
    </ligand>
</feature>
<protein>
    <recommendedName>
        <fullName evidence="15">Riboflavin biosynthesis protein RibD</fullName>
    </recommendedName>
    <domain>
        <recommendedName>
            <fullName evidence="15">Diaminohydroxyphosphoribosylaminopyrimidine deaminase</fullName>
            <shortName evidence="15">DRAP deaminase</shortName>
            <ecNumber evidence="15">3.5.4.26</ecNumber>
        </recommendedName>
        <alternativeName>
            <fullName evidence="15">Riboflavin-specific deaminase</fullName>
        </alternativeName>
    </domain>
    <domain>
        <recommendedName>
            <fullName evidence="15">5-amino-6-(5-phosphoribosylamino)uracil reductase</fullName>
            <ecNumber evidence="15">1.1.1.193</ecNumber>
        </recommendedName>
        <alternativeName>
            <fullName evidence="15">HTP reductase</fullName>
        </alternativeName>
    </domain>
</protein>
<feature type="binding site" evidence="17">
    <location>
        <position position="223"/>
    </location>
    <ligand>
        <name>NADP(+)</name>
        <dbReference type="ChEBI" id="CHEBI:58349"/>
    </ligand>
</feature>
<dbReference type="PROSITE" id="PS00903">
    <property type="entry name" value="CYT_DCMP_DEAMINASES_1"/>
    <property type="match status" value="1"/>
</dbReference>
<keyword evidence="9 15" id="KW-0862">Zinc</keyword>
<dbReference type="eggNOG" id="COG0117">
    <property type="taxonomic scope" value="Bacteria"/>
</dbReference>
<evidence type="ECO:0000256" key="15">
    <source>
        <dbReference type="PIRNR" id="PIRNR006769"/>
    </source>
</evidence>
<keyword evidence="21" id="KW-1185">Reference proteome</keyword>
<dbReference type="InterPro" id="IPR011549">
    <property type="entry name" value="RibD_C"/>
</dbReference>
<feature type="binding site" evidence="17">
    <location>
        <position position="204"/>
    </location>
    <ligand>
        <name>substrate</name>
    </ligand>
</feature>
<dbReference type="InterPro" id="IPR016193">
    <property type="entry name" value="Cytidine_deaminase-like"/>
</dbReference>
<feature type="domain" description="CMP/dCMP-type deaminase" evidence="19">
    <location>
        <begin position="1"/>
        <end position="114"/>
    </location>
</feature>
<evidence type="ECO:0000256" key="17">
    <source>
        <dbReference type="PIRSR" id="PIRSR006769-2"/>
    </source>
</evidence>
<gene>
    <name evidence="20" type="primary">ribD</name>
    <name evidence="20" type="ORF">ERS852385_01904</name>
</gene>
<feature type="binding site" evidence="17">
    <location>
        <position position="293"/>
    </location>
    <ligand>
        <name>substrate</name>
    </ligand>
</feature>
<dbReference type="EC" id="1.1.1.193" evidence="15"/>
<dbReference type="FunFam" id="3.40.140.10:FF:000025">
    <property type="entry name" value="Riboflavin biosynthesis protein RibD"/>
    <property type="match status" value="1"/>
</dbReference>
<dbReference type="PANTHER" id="PTHR38011:SF7">
    <property type="entry name" value="2,5-DIAMINO-6-RIBOSYLAMINO-4(3H)-PYRIMIDINONE 5'-PHOSPHATE REDUCTASE"/>
    <property type="match status" value="1"/>
</dbReference>
<dbReference type="RefSeq" id="WP_055162503.1">
    <property type="nucleotide sequence ID" value="NZ_CABIWZ010000019.1"/>
</dbReference>
<evidence type="ECO:0000256" key="1">
    <source>
        <dbReference type="ARBA" id="ARBA00002151"/>
    </source>
</evidence>
<dbReference type="InterPro" id="IPR024072">
    <property type="entry name" value="DHFR-like_dom_sf"/>
</dbReference>
<dbReference type="GO" id="GO:0008835">
    <property type="term" value="F:diaminohydroxyphosphoribosylaminopyrimidine deaminase activity"/>
    <property type="evidence" value="ECO:0007669"/>
    <property type="project" value="UniProtKB-EC"/>
</dbReference>
<comment type="catalytic activity">
    <reaction evidence="13 15">
        <text>5-amino-6-(5-phospho-D-ribitylamino)uracil + NADP(+) = 5-amino-6-(5-phospho-D-ribosylamino)uracil + NADPH + H(+)</text>
        <dbReference type="Rhea" id="RHEA:17845"/>
        <dbReference type="ChEBI" id="CHEBI:15378"/>
        <dbReference type="ChEBI" id="CHEBI:57783"/>
        <dbReference type="ChEBI" id="CHEBI:58349"/>
        <dbReference type="ChEBI" id="CHEBI:58421"/>
        <dbReference type="ChEBI" id="CHEBI:58453"/>
        <dbReference type="EC" id="1.1.1.193"/>
    </reaction>
</comment>
<comment type="cofactor">
    <cofactor evidence="15 18">
        <name>Zn(2+)</name>
        <dbReference type="ChEBI" id="CHEBI:29105"/>
    </cofactor>
    <text evidence="15 18">Binds 1 zinc ion.</text>
</comment>
<feature type="binding site" evidence="17">
    <location>
        <position position="207"/>
    </location>
    <ligand>
        <name>substrate</name>
    </ligand>
</feature>
<keyword evidence="7 15" id="KW-0479">Metal-binding</keyword>
<dbReference type="OrthoDB" id="9800865at2"/>
<feature type="binding site" evidence="18">
    <location>
        <position position="84"/>
    </location>
    <ligand>
        <name>Zn(2+)</name>
        <dbReference type="ChEBI" id="CHEBI:29105"/>
        <note>catalytic</note>
    </ligand>
</feature>
<dbReference type="Pfam" id="PF00383">
    <property type="entry name" value="dCMP_cyt_deam_1"/>
    <property type="match status" value="1"/>
</dbReference>
<evidence type="ECO:0000256" key="14">
    <source>
        <dbReference type="ARBA" id="ARBA00049886"/>
    </source>
</evidence>
<sequence length="363" mass="38898">MQDEDFMREALELARNAEGRTSPNPMVGAVIVRGGRIVAAGWHRKAGTPHAEVHALRMAGELAKGATLYVTLEPCSHYGRTGPCAKAVAEAGVKRCVIAMKDPNPLVSGRGIKILEDAGVEVVCGVLEDEARRLNEAFLKWVPEKMPFVALKTAMTLDGKIATRTGASQWITNEASRRRVHEYRDIYDSILVGIGTVLHDDPSLTTRLPDGTGKNPVRIIVDSQARTPLSAKVVCDGQAKTIVAVTEQAPEARCKALEKAGVEVIRAGSGAHVDLRLLLQMLGEREICSVFVEGGGSVNFSLLEASLVDKVYAFIAPKLVGGREALTPVEGEGFASLGECVALTDVHVEELAGDILLTAYTKR</sequence>
<evidence type="ECO:0000256" key="7">
    <source>
        <dbReference type="ARBA" id="ARBA00022723"/>
    </source>
</evidence>
<organism evidence="20 21">
    <name type="scientific">Mitsuokella jalaludinii</name>
    <dbReference type="NCBI Taxonomy" id="187979"/>
    <lineage>
        <taxon>Bacteria</taxon>
        <taxon>Bacillati</taxon>
        <taxon>Bacillota</taxon>
        <taxon>Negativicutes</taxon>
        <taxon>Selenomonadales</taxon>
        <taxon>Selenomonadaceae</taxon>
        <taxon>Mitsuokella</taxon>
    </lineage>
</organism>
<evidence type="ECO:0000256" key="11">
    <source>
        <dbReference type="ARBA" id="ARBA00023002"/>
    </source>
</evidence>
<feature type="binding site" evidence="18">
    <location>
        <position position="75"/>
    </location>
    <ligand>
        <name>Zn(2+)</name>
        <dbReference type="ChEBI" id="CHEBI:29105"/>
        <note>catalytic</note>
    </ligand>
</feature>
<feature type="binding site" evidence="17">
    <location>
        <position position="170"/>
    </location>
    <ligand>
        <name>NADP(+)</name>
        <dbReference type="ChEBI" id="CHEBI:58349"/>
    </ligand>
</feature>
<dbReference type="Gene3D" id="3.40.430.10">
    <property type="entry name" value="Dihydrofolate Reductase, subunit A"/>
    <property type="match status" value="1"/>
</dbReference>
<dbReference type="PANTHER" id="PTHR38011">
    <property type="entry name" value="DIHYDROFOLATE REDUCTASE FAMILY PROTEIN (AFU_ORTHOLOGUE AFUA_8G06820)"/>
    <property type="match status" value="1"/>
</dbReference>
<dbReference type="GO" id="GO:0008703">
    <property type="term" value="F:5-amino-6-(5-phosphoribosylamino)uracil reductase activity"/>
    <property type="evidence" value="ECO:0007669"/>
    <property type="project" value="UniProtKB-EC"/>
</dbReference>
<name>A0A174BHH0_9FIRM</name>
<keyword evidence="6 15" id="KW-0686">Riboflavin biosynthesis</keyword>
<dbReference type="InterPro" id="IPR050765">
    <property type="entry name" value="Riboflavin_Biosynth_HTPR"/>
</dbReference>
<dbReference type="UniPathway" id="UPA00275">
    <property type="reaction ID" value="UER00401"/>
</dbReference>
<dbReference type="GO" id="GO:0050661">
    <property type="term" value="F:NADP binding"/>
    <property type="evidence" value="ECO:0007669"/>
    <property type="project" value="InterPro"/>
</dbReference>
<evidence type="ECO:0000256" key="8">
    <source>
        <dbReference type="ARBA" id="ARBA00022801"/>
    </source>
</evidence>